<dbReference type="EMBL" id="JANIIK010000048">
    <property type="protein sequence ID" value="KAJ3599416.1"/>
    <property type="molecule type" value="Genomic_DNA"/>
</dbReference>
<feature type="region of interest" description="Disordered" evidence="1">
    <location>
        <begin position="1"/>
        <end position="25"/>
    </location>
</feature>
<dbReference type="AlphaFoldDB" id="A0A9Q0E4Z4"/>
<gene>
    <name evidence="2" type="ORF">NHX12_033379</name>
</gene>
<dbReference type="OrthoDB" id="6723674at2759"/>
<organism evidence="2 3">
    <name type="scientific">Muraenolepis orangiensis</name>
    <name type="common">Patagonian moray cod</name>
    <dbReference type="NCBI Taxonomy" id="630683"/>
    <lineage>
        <taxon>Eukaryota</taxon>
        <taxon>Metazoa</taxon>
        <taxon>Chordata</taxon>
        <taxon>Craniata</taxon>
        <taxon>Vertebrata</taxon>
        <taxon>Euteleostomi</taxon>
        <taxon>Actinopterygii</taxon>
        <taxon>Neopterygii</taxon>
        <taxon>Teleostei</taxon>
        <taxon>Neoteleostei</taxon>
        <taxon>Acanthomorphata</taxon>
        <taxon>Zeiogadaria</taxon>
        <taxon>Gadariae</taxon>
        <taxon>Gadiformes</taxon>
        <taxon>Muraenolepidoidei</taxon>
        <taxon>Muraenolepididae</taxon>
        <taxon>Muraenolepis</taxon>
    </lineage>
</organism>
<feature type="compositionally biased region" description="Polar residues" evidence="1">
    <location>
        <begin position="207"/>
        <end position="216"/>
    </location>
</feature>
<feature type="region of interest" description="Disordered" evidence="1">
    <location>
        <begin position="201"/>
        <end position="223"/>
    </location>
</feature>
<evidence type="ECO:0000256" key="1">
    <source>
        <dbReference type="SAM" id="MobiDB-lite"/>
    </source>
</evidence>
<comment type="caution">
    <text evidence="2">The sequence shown here is derived from an EMBL/GenBank/DDBJ whole genome shotgun (WGS) entry which is preliminary data.</text>
</comment>
<accession>A0A9Q0E4Z4</accession>
<proteinExistence type="predicted"/>
<feature type="compositionally biased region" description="Polar residues" evidence="1">
    <location>
        <begin position="250"/>
        <end position="266"/>
    </location>
</feature>
<protein>
    <submittedName>
        <fullName evidence="2">Uncharacterized protein</fullName>
    </submittedName>
</protein>
<keyword evidence="3" id="KW-1185">Reference proteome</keyword>
<feature type="region of interest" description="Disordered" evidence="1">
    <location>
        <begin position="246"/>
        <end position="266"/>
    </location>
</feature>
<evidence type="ECO:0000313" key="3">
    <source>
        <dbReference type="Proteomes" id="UP001148018"/>
    </source>
</evidence>
<sequence>MEEVNKDSGLDSTEASSPSPVPMQANEGFTKQQTLFLINLMRQHLEAEGVGLPKSLKELNARLKPGKGKKKLLWQSTAVKLGCHFSQSFCPDKVARKWATLVDSFKKLKENDTRTGKGTMRFLFYVEMDDLLGAQQDIVFPVVGKSERQEVLRPEALGQCRSGTALNTDFISAPSTASSLPGTQCVHVQLTSMVMTNLVKTGDTDSGLDSTKASSPSPVPMQANEGFTKQQTLFLINLMRQHLEAEDSGLDSTEASSPSPVPVQTNEGFTKQQTLFLINLMRQHLEAEGVGLPKSLKELNARLKPGKGKKKLLWQSTAVKLGCHFSQSFCPDKVARKWATLVDSFKKLKENDTRTGKGTMRFQFYVEMDDLLGAQQDIVFPVVGKSERQEVLRPEALGQCRSGTALNTDSLSAPSSASSPPGTPPATPRPPRKRRKVDDDVMQFLRESEEGSWQRHDEILAQLKSSQQGFESLMSRLLDKL</sequence>
<reference evidence="2" key="1">
    <citation type="submission" date="2022-07" db="EMBL/GenBank/DDBJ databases">
        <title>Chromosome-level genome of Muraenolepis orangiensis.</title>
        <authorList>
            <person name="Kim J."/>
        </authorList>
    </citation>
    <scope>NUCLEOTIDE SEQUENCE</scope>
    <source>
        <strain evidence="2">KU_S4_2022</strain>
        <tissue evidence="2">Muscle</tissue>
    </source>
</reference>
<dbReference type="Proteomes" id="UP001148018">
    <property type="component" value="Unassembled WGS sequence"/>
</dbReference>
<name>A0A9Q0E4Z4_9TELE</name>
<evidence type="ECO:0000313" key="2">
    <source>
        <dbReference type="EMBL" id="KAJ3599416.1"/>
    </source>
</evidence>
<feature type="region of interest" description="Disordered" evidence="1">
    <location>
        <begin position="404"/>
        <end position="436"/>
    </location>
</feature>